<gene>
    <name evidence="1" type="ORF">TSPGSL018_4765</name>
</gene>
<organism evidence="1">
    <name type="scientific">Tetraselmis sp. GSL018</name>
    <dbReference type="NCBI Taxonomy" id="582737"/>
    <lineage>
        <taxon>Eukaryota</taxon>
        <taxon>Viridiplantae</taxon>
        <taxon>Chlorophyta</taxon>
        <taxon>core chlorophytes</taxon>
        <taxon>Chlorodendrophyceae</taxon>
        <taxon>Chlorodendrales</taxon>
        <taxon>Chlorodendraceae</taxon>
        <taxon>Tetraselmis</taxon>
    </lineage>
</organism>
<dbReference type="EMBL" id="GBEZ01016056">
    <property type="protein sequence ID" value="JAC70160.1"/>
    <property type="molecule type" value="Transcribed_RNA"/>
</dbReference>
<dbReference type="PANTHER" id="PTHR21780:SF0">
    <property type="entry name" value="TRANSMEMBRANE PROTEIN 209"/>
    <property type="match status" value="1"/>
</dbReference>
<dbReference type="PANTHER" id="PTHR21780">
    <property type="entry name" value="TRANSMEMBRANE PROTEIN 209"/>
    <property type="match status" value="1"/>
</dbReference>
<accession>A0A061RHP1</accession>
<dbReference type="AlphaFoldDB" id="A0A061RHP1"/>
<proteinExistence type="predicted"/>
<evidence type="ECO:0000313" key="1">
    <source>
        <dbReference type="EMBL" id="JAC70160.1"/>
    </source>
</evidence>
<name>A0A061RHP1_9CHLO</name>
<dbReference type="InterPro" id="IPR019176">
    <property type="entry name" value="Cytochrome_B561-rel"/>
</dbReference>
<protein>
    <submittedName>
        <fullName evidence="1">Uncharacterized protein</fullName>
    </submittedName>
</protein>
<feature type="non-terminal residue" evidence="1">
    <location>
        <position position="216"/>
    </location>
</feature>
<sequence length="216" mass="23843">MLEALEGKGRTQPLTPAEGRCYEAINSYSHLAKLLNGQHPPGILQPAPRGYVAARVRQLAESSCMKAFRWNKGGGFAGKPWTSELPTDSALVVYLFAAFLEAPNWEWPFPAGAANPRGPRAVSTRRSSRSARRRCTRALRQSWRCPWARPTLTLHWCSTATWWSRLPAPMLPSMPSCSFFSSSGSTGCRSLVSTTSTTGSWTWHGCLRRCHAGTAF</sequence>
<dbReference type="GO" id="GO:0016020">
    <property type="term" value="C:membrane"/>
    <property type="evidence" value="ECO:0007669"/>
    <property type="project" value="TreeGrafter"/>
</dbReference>
<reference evidence="1" key="1">
    <citation type="submission" date="2014-05" db="EMBL/GenBank/DDBJ databases">
        <title>The transcriptome of the halophilic microalga Tetraselmis sp. GSL018 isolated from the Great Salt Lake, Utah.</title>
        <authorList>
            <person name="Jinkerson R.E."/>
            <person name="D'Adamo S."/>
            <person name="Posewitz M.C."/>
        </authorList>
    </citation>
    <scope>NUCLEOTIDE SEQUENCE</scope>
    <source>
        <strain evidence="1">GSL018</strain>
    </source>
</reference>
<dbReference type="Pfam" id="PF09786">
    <property type="entry name" value="CytochromB561_N"/>
    <property type="match status" value="1"/>
</dbReference>